<feature type="compositionally biased region" description="Basic residues" evidence="5">
    <location>
        <begin position="137"/>
        <end position="150"/>
    </location>
</feature>
<evidence type="ECO:0000256" key="1">
    <source>
        <dbReference type="ARBA" id="ARBA00004604"/>
    </source>
</evidence>
<dbReference type="Pfam" id="PF03914">
    <property type="entry name" value="CBF"/>
    <property type="match status" value="1"/>
</dbReference>
<organism evidence="8 9">
    <name type="scientific">Brassica carinata</name>
    <name type="common">Ethiopian mustard</name>
    <name type="synonym">Abyssinian cabbage</name>
    <dbReference type="NCBI Taxonomy" id="52824"/>
    <lineage>
        <taxon>Eukaryota</taxon>
        <taxon>Viridiplantae</taxon>
        <taxon>Streptophyta</taxon>
        <taxon>Embryophyta</taxon>
        <taxon>Tracheophyta</taxon>
        <taxon>Spermatophyta</taxon>
        <taxon>Magnoliopsida</taxon>
        <taxon>eudicotyledons</taxon>
        <taxon>Gunneridae</taxon>
        <taxon>Pentapetalae</taxon>
        <taxon>rosids</taxon>
        <taxon>malvids</taxon>
        <taxon>Brassicales</taxon>
        <taxon>Brassicaceae</taxon>
        <taxon>Brassiceae</taxon>
        <taxon>Brassica</taxon>
    </lineage>
</organism>
<dbReference type="GO" id="GO:0005730">
    <property type="term" value="C:nucleolus"/>
    <property type="evidence" value="ECO:0007669"/>
    <property type="project" value="UniProtKB-SubCell"/>
</dbReference>
<proteinExistence type="inferred from homology"/>
<feature type="region of interest" description="Disordered" evidence="5">
    <location>
        <begin position="790"/>
        <end position="822"/>
    </location>
</feature>
<dbReference type="SUPFAM" id="SSF48371">
    <property type="entry name" value="ARM repeat"/>
    <property type="match status" value="1"/>
</dbReference>
<accession>A0A8X7W9J1</accession>
<dbReference type="PANTHER" id="PTHR14428:SF5">
    <property type="entry name" value="NUCLEOLAR COMPLEX PROTEIN 3 HOMOLOG"/>
    <property type="match status" value="1"/>
</dbReference>
<feature type="domain" description="CCAAT-binding factor" evidence="6">
    <location>
        <begin position="548"/>
        <end position="703"/>
    </location>
</feature>
<feature type="domain" description="Nucleolar complex-associated protein 3 N-terminal" evidence="7">
    <location>
        <begin position="190"/>
        <end position="280"/>
    </location>
</feature>
<protein>
    <recommendedName>
        <fullName evidence="10">Nucleolar complex protein 3 homolog</fullName>
    </recommendedName>
</protein>
<dbReference type="Proteomes" id="UP000886595">
    <property type="component" value="Unassembled WGS sequence"/>
</dbReference>
<evidence type="ECO:0000256" key="4">
    <source>
        <dbReference type="ARBA" id="ARBA00023242"/>
    </source>
</evidence>
<feature type="region of interest" description="Disordered" evidence="5">
    <location>
        <begin position="109"/>
        <end position="165"/>
    </location>
</feature>
<evidence type="ECO:0000256" key="5">
    <source>
        <dbReference type="SAM" id="MobiDB-lite"/>
    </source>
</evidence>
<keyword evidence="4" id="KW-0539">Nucleus</keyword>
<dbReference type="InterPro" id="IPR005612">
    <property type="entry name" value="CCAAT-binding_factor"/>
</dbReference>
<feature type="region of interest" description="Disordered" evidence="5">
    <location>
        <begin position="395"/>
        <end position="435"/>
    </location>
</feature>
<comment type="caution">
    <text evidence="8">The sequence shown here is derived from an EMBL/GenBank/DDBJ whole genome shotgun (WGS) entry which is preliminary data.</text>
</comment>
<feature type="region of interest" description="Disordered" evidence="5">
    <location>
        <begin position="737"/>
        <end position="767"/>
    </location>
</feature>
<evidence type="ECO:0000259" key="6">
    <source>
        <dbReference type="Pfam" id="PF03914"/>
    </source>
</evidence>
<feature type="compositionally biased region" description="Acidic residues" evidence="5">
    <location>
        <begin position="118"/>
        <end position="129"/>
    </location>
</feature>
<evidence type="ECO:0000256" key="3">
    <source>
        <dbReference type="ARBA" id="ARBA00023054"/>
    </source>
</evidence>
<dbReference type="GO" id="GO:0006270">
    <property type="term" value="P:DNA replication initiation"/>
    <property type="evidence" value="ECO:0007669"/>
    <property type="project" value="TreeGrafter"/>
</dbReference>
<feature type="compositionally biased region" description="Basic and acidic residues" evidence="5">
    <location>
        <begin position="62"/>
        <end position="85"/>
    </location>
</feature>
<dbReference type="PANTHER" id="PTHR14428">
    <property type="entry name" value="NUCLEOLAR COMPLEX PROTEIN 3"/>
    <property type="match status" value="1"/>
</dbReference>
<feature type="region of interest" description="Disordered" evidence="5">
    <location>
        <begin position="56"/>
        <end position="93"/>
    </location>
</feature>
<dbReference type="InterPro" id="IPR016903">
    <property type="entry name" value="Nucleolar_cplx-assoc_3"/>
</dbReference>
<feature type="region of interest" description="Disordered" evidence="5">
    <location>
        <begin position="1"/>
        <end position="24"/>
    </location>
</feature>
<sequence length="822" mass="94159">MGKSRRKDKVIPPPQLPPEVREEEIEFSDEDVKYVEENKEYARFVSRIDTTAINRQCVGEPKTVEDKYEEERSKKKGHEEERESNEIQVDPVDVLPIKDLDGKLHYRTVTKKSKLAEADPEEAEEDVLEDEHILNKSQRRAKAKKSKKEAKKQEKEVPKEEIIQEEETPQAAVLAEVKEELSAEETFENKKNRLAELGIQLLSDPEANIRSLKEMLDISKDENAKIVKLCLLSVLAVFKDIIPGYRIRLPTEKELEMKVSKEVKKTRFYESTLLKAYKSYLQKLMAFERQSEYNQVANRCICTLLDAKPHFNYRDNLLSAVVRNISSPDEVVRRLCCSTVRSLFSNEGKHGGELTVQAVRLIADQVKSQNCQLHPNSIEVFMSIRFDEDIGKRDREEANKKKFKKNDKRNNQEEQNQVQENERKKSKREMMSKIRDEVNADYKGVTYEPDAMERLKMQTTYFRILRKTMYSIGESSTEEEDTTLNPGAFGPHPLLAPCLDGLAKFTQQLDLDYIGDLMNYLKKLAPSSSVSTNSKKKNSKLLTVSERLRCCLVAFKVMRSNLNALNVDLQDFFVQLYNLLLEYRPGRDSGEVLAESLKIMLCDDRHQDMQKAAAFVKRLSTFALCFGCAESMSALVTVKNLLQRNVKCRNLLENDAGGGSVSGSIAKYQPYATDPNLSGAFASVLWELNLLTKHYHPAISTMAGSISNMNTSQNQTFLCSDPQQAFADYSLVKESFEPKNESRKLSNKRKRESGGEEGKDVPEIDMGELRKKLKENFTILRGIKEDESVRMELEFKKKKKPTKKQSNVAKKKPKSPKSKKKI</sequence>
<name>A0A8X7W9J1_BRACI</name>
<dbReference type="Pfam" id="PF07540">
    <property type="entry name" value="NOC3p"/>
    <property type="match status" value="1"/>
</dbReference>
<reference evidence="8 9" key="1">
    <citation type="submission" date="2020-02" db="EMBL/GenBank/DDBJ databases">
        <authorList>
            <person name="Ma Q."/>
            <person name="Huang Y."/>
            <person name="Song X."/>
            <person name="Pei D."/>
        </authorList>
    </citation>
    <scope>NUCLEOTIDE SEQUENCE [LARGE SCALE GENOMIC DNA]</scope>
    <source>
        <strain evidence="8">Sxm20200214</strain>
        <tissue evidence="8">Leaf</tissue>
    </source>
</reference>
<evidence type="ECO:0000256" key="2">
    <source>
        <dbReference type="ARBA" id="ARBA00007797"/>
    </source>
</evidence>
<dbReference type="EMBL" id="JAAMPC010000002">
    <property type="protein sequence ID" value="KAG2325941.1"/>
    <property type="molecule type" value="Genomic_DNA"/>
</dbReference>
<dbReference type="InterPro" id="IPR016024">
    <property type="entry name" value="ARM-type_fold"/>
</dbReference>
<evidence type="ECO:0000259" key="7">
    <source>
        <dbReference type="Pfam" id="PF07540"/>
    </source>
</evidence>
<evidence type="ECO:0000313" key="9">
    <source>
        <dbReference type="Proteomes" id="UP000886595"/>
    </source>
</evidence>
<dbReference type="InterPro" id="IPR011501">
    <property type="entry name" value="Noc3_N"/>
</dbReference>
<evidence type="ECO:0000313" key="8">
    <source>
        <dbReference type="EMBL" id="KAG2325941.1"/>
    </source>
</evidence>
<feature type="compositionally biased region" description="Basic and acidic residues" evidence="5">
    <location>
        <begin position="752"/>
        <end position="767"/>
    </location>
</feature>
<gene>
    <name evidence="8" type="ORF">Bca52824_008669</name>
</gene>
<feature type="compositionally biased region" description="Basic and acidic residues" evidence="5">
    <location>
        <begin position="420"/>
        <end position="435"/>
    </location>
</feature>
<dbReference type="AlphaFoldDB" id="A0A8X7W9J1"/>
<dbReference type="GO" id="GO:0003682">
    <property type="term" value="F:chromatin binding"/>
    <property type="evidence" value="ECO:0007669"/>
    <property type="project" value="TreeGrafter"/>
</dbReference>
<comment type="subcellular location">
    <subcellularLocation>
        <location evidence="1">Nucleus</location>
        <location evidence="1">Nucleolus</location>
    </subcellularLocation>
</comment>
<keyword evidence="3" id="KW-0175">Coiled coil</keyword>
<feature type="compositionally biased region" description="Basic and acidic residues" evidence="5">
    <location>
        <begin position="151"/>
        <end position="162"/>
    </location>
</feature>
<keyword evidence="9" id="KW-1185">Reference proteome</keyword>
<dbReference type="OrthoDB" id="10263597at2759"/>
<feature type="compositionally biased region" description="Basic residues" evidence="5">
    <location>
        <begin position="796"/>
        <end position="822"/>
    </location>
</feature>
<evidence type="ECO:0008006" key="10">
    <source>
        <dbReference type="Google" id="ProtNLM"/>
    </source>
</evidence>
<comment type="similarity">
    <text evidence="2">Belongs to the CBF/MAK21 family.</text>
</comment>